<keyword evidence="3" id="KW-1185">Reference proteome</keyword>
<dbReference type="AlphaFoldDB" id="J3LY37"/>
<keyword evidence="1" id="KW-1133">Transmembrane helix</keyword>
<proteinExistence type="predicted"/>
<keyword evidence="1" id="KW-0472">Membrane</keyword>
<reference evidence="2" key="2">
    <citation type="submission" date="2013-04" db="UniProtKB">
        <authorList>
            <consortium name="EnsemblPlants"/>
        </authorList>
    </citation>
    <scope>IDENTIFICATION</scope>
</reference>
<dbReference type="Proteomes" id="UP000006038">
    <property type="component" value="Chromosome 4"/>
</dbReference>
<evidence type="ECO:0000256" key="1">
    <source>
        <dbReference type="SAM" id="Phobius"/>
    </source>
</evidence>
<organism evidence="2">
    <name type="scientific">Oryza brachyantha</name>
    <name type="common">malo sina</name>
    <dbReference type="NCBI Taxonomy" id="4533"/>
    <lineage>
        <taxon>Eukaryota</taxon>
        <taxon>Viridiplantae</taxon>
        <taxon>Streptophyta</taxon>
        <taxon>Embryophyta</taxon>
        <taxon>Tracheophyta</taxon>
        <taxon>Spermatophyta</taxon>
        <taxon>Magnoliopsida</taxon>
        <taxon>Liliopsida</taxon>
        <taxon>Poales</taxon>
        <taxon>Poaceae</taxon>
        <taxon>BOP clade</taxon>
        <taxon>Oryzoideae</taxon>
        <taxon>Oryzeae</taxon>
        <taxon>Oryzinae</taxon>
        <taxon>Oryza</taxon>
    </lineage>
</organism>
<evidence type="ECO:0000313" key="3">
    <source>
        <dbReference type="Proteomes" id="UP000006038"/>
    </source>
</evidence>
<accession>J3LY37</accession>
<dbReference type="Gramene" id="OB04G20620.1">
    <property type="protein sequence ID" value="OB04G20620.1"/>
    <property type="gene ID" value="OB04G20620"/>
</dbReference>
<sequence length="130" mass="15085">MPQRHDTRIPRHLGRTCHGDIILEAHFGVNRMRRRGQYQPITVVVPIAGLVFLGLIAGLLLLARRRREKEEEEAVVVEDDVVHHHVRVEEHAEPGPAPGQTMNLIDITDEVDVHREQHIVRHEHEHEREE</sequence>
<name>J3LY37_ORYBR</name>
<feature type="transmembrane region" description="Helical" evidence="1">
    <location>
        <begin position="41"/>
        <end position="63"/>
    </location>
</feature>
<dbReference type="EnsemblPlants" id="OB04G20620.1">
    <property type="protein sequence ID" value="OB04G20620.1"/>
    <property type="gene ID" value="OB04G20620"/>
</dbReference>
<keyword evidence="1" id="KW-0812">Transmembrane</keyword>
<protein>
    <submittedName>
        <fullName evidence="2">Uncharacterized protein</fullName>
    </submittedName>
</protein>
<evidence type="ECO:0000313" key="2">
    <source>
        <dbReference type="EnsemblPlants" id="OB04G20620.1"/>
    </source>
</evidence>
<reference evidence="2" key="1">
    <citation type="journal article" date="2013" name="Nat. Commun.">
        <title>Whole-genome sequencing of Oryza brachyantha reveals mechanisms underlying Oryza genome evolution.</title>
        <authorList>
            <person name="Chen J."/>
            <person name="Huang Q."/>
            <person name="Gao D."/>
            <person name="Wang J."/>
            <person name="Lang Y."/>
            <person name="Liu T."/>
            <person name="Li B."/>
            <person name="Bai Z."/>
            <person name="Luis Goicoechea J."/>
            <person name="Liang C."/>
            <person name="Chen C."/>
            <person name="Zhang W."/>
            <person name="Sun S."/>
            <person name="Liao Y."/>
            <person name="Zhang X."/>
            <person name="Yang L."/>
            <person name="Song C."/>
            <person name="Wang M."/>
            <person name="Shi J."/>
            <person name="Liu G."/>
            <person name="Liu J."/>
            <person name="Zhou H."/>
            <person name="Zhou W."/>
            <person name="Yu Q."/>
            <person name="An N."/>
            <person name="Chen Y."/>
            <person name="Cai Q."/>
            <person name="Wang B."/>
            <person name="Liu B."/>
            <person name="Min J."/>
            <person name="Huang Y."/>
            <person name="Wu H."/>
            <person name="Li Z."/>
            <person name="Zhang Y."/>
            <person name="Yin Y."/>
            <person name="Song W."/>
            <person name="Jiang J."/>
            <person name="Jackson S.A."/>
            <person name="Wing R.A."/>
            <person name="Wang J."/>
            <person name="Chen M."/>
        </authorList>
    </citation>
    <scope>NUCLEOTIDE SEQUENCE [LARGE SCALE GENOMIC DNA]</scope>
    <source>
        <strain evidence="2">cv. IRGC 101232</strain>
    </source>
</reference>
<dbReference type="HOGENOM" id="CLU_1941345_0_0_1"/>